<sequence>MNLIKSIHFTRIVIRRYLRRHRQRSSEGAAMNSQCLPLIPDRAPSPAMIAVAGLSVLALAMGIGRFAFTALLPLAKEQGLLTLSSAGWLAASNYGGYLVGALWVVRSRSAHAARRLGIGLVFSVVTTLAMGWELGSAGWMAVRFVAGVASAWVYIYATGIMLRALVHAHASGWSALHYPGVGAGIVFSACVAQFLLNRGAATAWGWWTLGGFAALVALPAAAVLIRAELSITATHSAPTSAAHGVTVHPPLGWMAAAYGLAGFGYIVNATFLPTLLRTQPGVADAALTGWLVVGLATLPATALWIRLGLWIGAYPALIACTLLEAAGVALPVLWPGQHLTALAGAALLGGTFMGIAGLAQWLVRVPDPQATSRRIGFVTACYGIGQIAGPLATSGLAQGNDLTVPVLLAAGALVLSAGLFEVSRRVERLV</sequence>
<feature type="transmembrane region" description="Helical" evidence="1">
    <location>
        <begin position="375"/>
        <end position="396"/>
    </location>
</feature>
<feature type="transmembrane region" description="Helical" evidence="1">
    <location>
        <begin position="245"/>
        <end position="267"/>
    </location>
</feature>
<feature type="transmembrane region" description="Helical" evidence="1">
    <location>
        <begin position="47"/>
        <end position="68"/>
    </location>
</feature>
<comment type="caution">
    <text evidence="2">The sequence shown here is derived from an EMBL/GenBank/DDBJ whole genome shotgun (WGS) entry which is preliminary data.</text>
</comment>
<feature type="transmembrane region" description="Helical" evidence="1">
    <location>
        <begin position="340"/>
        <end position="363"/>
    </location>
</feature>
<feature type="transmembrane region" description="Helical" evidence="1">
    <location>
        <begin position="287"/>
        <end position="305"/>
    </location>
</feature>
<proteinExistence type="predicted"/>
<dbReference type="PANTHER" id="PTHR23537:SF1">
    <property type="entry name" value="SUGAR TRANSPORTER"/>
    <property type="match status" value="1"/>
</dbReference>
<dbReference type="Gene3D" id="1.20.1250.20">
    <property type="entry name" value="MFS general substrate transporter like domains"/>
    <property type="match status" value="1"/>
</dbReference>
<organism evidence="2 3">
    <name type="scientific">Candidatus Competibacter phosphatis</name>
    <dbReference type="NCBI Taxonomy" id="221280"/>
    <lineage>
        <taxon>Bacteria</taxon>
        <taxon>Pseudomonadati</taxon>
        <taxon>Pseudomonadota</taxon>
        <taxon>Gammaproteobacteria</taxon>
        <taxon>Candidatus Competibacteraceae</taxon>
        <taxon>Candidatus Competibacter</taxon>
    </lineage>
</organism>
<keyword evidence="1" id="KW-0812">Transmembrane</keyword>
<protein>
    <submittedName>
        <fullName evidence="2">YbfB/YjiJ family MFS transporter</fullName>
    </submittedName>
</protein>
<dbReference type="Pfam" id="PF06779">
    <property type="entry name" value="MFS_4"/>
    <property type="match status" value="1"/>
</dbReference>
<feature type="transmembrane region" description="Helical" evidence="1">
    <location>
        <begin position="312"/>
        <end position="334"/>
    </location>
</feature>
<dbReference type="InterPro" id="IPR036259">
    <property type="entry name" value="MFS_trans_sf"/>
</dbReference>
<feature type="transmembrane region" description="Helical" evidence="1">
    <location>
        <begin position="116"/>
        <end position="132"/>
    </location>
</feature>
<keyword evidence="1" id="KW-1133">Transmembrane helix</keyword>
<feature type="transmembrane region" description="Helical" evidence="1">
    <location>
        <begin position="203"/>
        <end position="225"/>
    </location>
</feature>
<reference evidence="2 3" key="1">
    <citation type="submission" date="2019-03" db="EMBL/GenBank/DDBJ databases">
        <title>Metabolic reconstructions from genomes of highly enriched 'Candidatus Accumulibacter' and 'Candidatus Competibacter' bioreactor populations.</title>
        <authorList>
            <person name="Annavajhala M.K."/>
            <person name="Welles L."/>
            <person name="Abbas B."/>
            <person name="Sorokin D."/>
            <person name="Park H."/>
            <person name="Van Loosdrecht M."/>
            <person name="Chandran K."/>
        </authorList>
    </citation>
    <scope>NUCLEOTIDE SEQUENCE [LARGE SCALE GENOMIC DNA]</scope>
    <source>
        <strain evidence="2 3">SBR_G</strain>
    </source>
</reference>
<keyword evidence="1" id="KW-0472">Membrane</keyword>
<keyword evidence="3" id="KW-1185">Reference proteome</keyword>
<dbReference type="PANTHER" id="PTHR23537">
    <property type="match status" value="1"/>
</dbReference>
<accession>A0ABX1TK23</accession>
<feature type="transmembrane region" description="Helical" evidence="1">
    <location>
        <begin position="80"/>
        <end position="104"/>
    </location>
</feature>
<evidence type="ECO:0000313" key="3">
    <source>
        <dbReference type="Proteomes" id="UP000760480"/>
    </source>
</evidence>
<dbReference type="InterPro" id="IPR010645">
    <property type="entry name" value="MFS_4"/>
</dbReference>
<dbReference type="Proteomes" id="UP000760480">
    <property type="component" value="Unassembled WGS sequence"/>
</dbReference>
<name>A0ABX1TK23_9GAMM</name>
<dbReference type="SUPFAM" id="SSF103473">
    <property type="entry name" value="MFS general substrate transporter"/>
    <property type="match status" value="1"/>
</dbReference>
<feature type="transmembrane region" description="Helical" evidence="1">
    <location>
        <begin position="402"/>
        <end position="420"/>
    </location>
</feature>
<evidence type="ECO:0000313" key="2">
    <source>
        <dbReference type="EMBL" id="NMQ19733.1"/>
    </source>
</evidence>
<evidence type="ECO:0000256" key="1">
    <source>
        <dbReference type="SAM" id="Phobius"/>
    </source>
</evidence>
<feature type="transmembrane region" description="Helical" evidence="1">
    <location>
        <begin position="178"/>
        <end position="197"/>
    </location>
</feature>
<gene>
    <name evidence="2" type="ORF">E4P82_11290</name>
</gene>
<feature type="transmembrane region" description="Helical" evidence="1">
    <location>
        <begin position="144"/>
        <end position="166"/>
    </location>
</feature>
<dbReference type="EMBL" id="SPMZ01000030">
    <property type="protein sequence ID" value="NMQ19733.1"/>
    <property type="molecule type" value="Genomic_DNA"/>
</dbReference>